<comment type="catalytic activity">
    <reaction evidence="6">
        <text>[(1-&gt;4)-beta-D-glucosyl]n+m + reduced acceptor + O2 = 4-dehydro-beta-D-glucosyl-[(1-&gt;4)-beta-D-glucosyl]n-1 + [(1-&gt;4)-beta-D-glucosyl]m + acceptor + H2O.</text>
        <dbReference type="EC" id="1.14.99.56"/>
    </reaction>
</comment>
<dbReference type="SUPFAM" id="SSF54995">
    <property type="entry name" value="Ribosomal protein S6"/>
    <property type="match status" value="1"/>
</dbReference>
<dbReference type="PANTHER" id="PTHR33353:SF19">
    <property type="entry name" value="GLYCOSYLHYDROLASE FAMILY 61-8 PROTEIN"/>
    <property type="match status" value="1"/>
</dbReference>
<dbReference type="InterPro" id="IPR005103">
    <property type="entry name" value="AA9_LPMO"/>
</dbReference>
<keyword evidence="11" id="KW-1185">Reference proteome</keyword>
<proteinExistence type="inferred from homology"/>
<dbReference type="OrthoDB" id="4849160at2759"/>
<feature type="region of interest" description="Disordered" evidence="7">
    <location>
        <begin position="477"/>
        <end position="498"/>
    </location>
</feature>
<dbReference type="GO" id="GO:0005840">
    <property type="term" value="C:ribosome"/>
    <property type="evidence" value="ECO:0007669"/>
    <property type="project" value="InterPro"/>
</dbReference>
<keyword evidence="6" id="KW-0136">Cellulose degradation</keyword>
<dbReference type="Gene3D" id="3.30.70.60">
    <property type="match status" value="1"/>
</dbReference>
<dbReference type="InterPro" id="IPR014717">
    <property type="entry name" value="Transl_elong_EF1B/ribsomal_bS6"/>
</dbReference>
<organism evidence="10 11">
    <name type="scientific">Stemphylium lycopersici</name>
    <name type="common">Tomato gray leaf spot disease fungus</name>
    <name type="synonym">Thyrospora lycopersici</name>
    <dbReference type="NCBI Taxonomy" id="183478"/>
    <lineage>
        <taxon>Eukaryota</taxon>
        <taxon>Fungi</taxon>
        <taxon>Dikarya</taxon>
        <taxon>Ascomycota</taxon>
        <taxon>Pezizomycotina</taxon>
        <taxon>Dothideomycetes</taxon>
        <taxon>Pleosporomycetidae</taxon>
        <taxon>Pleosporales</taxon>
        <taxon>Pleosporineae</taxon>
        <taxon>Pleosporaceae</taxon>
        <taxon>Stemphylium</taxon>
    </lineage>
</organism>
<dbReference type="PANTHER" id="PTHR33353">
    <property type="entry name" value="PUTATIVE (AFU_ORTHOLOGUE AFUA_1G12560)-RELATED"/>
    <property type="match status" value="1"/>
</dbReference>
<dbReference type="Proteomes" id="UP000249619">
    <property type="component" value="Unassembled WGS sequence"/>
</dbReference>
<evidence type="ECO:0000259" key="9">
    <source>
        <dbReference type="Pfam" id="PF03443"/>
    </source>
</evidence>
<evidence type="ECO:0000256" key="5">
    <source>
        <dbReference type="ARBA" id="ARBA00023157"/>
    </source>
</evidence>
<dbReference type="GO" id="GO:0006412">
    <property type="term" value="P:translation"/>
    <property type="evidence" value="ECO:0007669"/>
    <property type="project" value="InterPro"/>
</dbReference>
<comment type="caution">
    <text evidence="10">The sequence shown here is derived from an EMBL/GenBank/DDBJ whole genome shotgun (WGS) entry which is preliminary data.</text>
</comment>
<dbReference type="InterPro" id="IPR000529">
    <property type="entry name" value="Ribosomal_bS6"/>
</dbReference>
<evidence type="ECO:0000313" key="11">
    <source>
        <dbReference type="Proteomes" id="UP000249619"/>
    </source>
</evidence>
<dbReference type="GO" id="GO:0005576">
    <property type="term" value="C:extracellular region"/>
    <property type="evidence" value="ECO:0007669"/>
    <property type="project" value="UniProtKB-SubCell"/>
</dbReference>
<reference evidence="11" key="1">
    <citation type="submission" date="2018-05" db="EMBL/GenBank/DDBJ databases">
        <title>Draft genome sequence of Stemphylium lycopersici strain CIDEFI 213.</title>
        <authorList>
            <person name="Medina R."/>
            <person name="Franco M.E.E."/>
            <person name="Lucentini C.G."/>
            <person name="Saparrat M.C.N."/>
            <person name="Balatti P.A."/>
        </authorList>
    </citation>
    <scope>NUCLEOTIDE SEQUENCE [LARGE SCALE GENOMIC DNA]</scope>
    <source>
        <strain evidence="11">CIDEFI 213</strain>
    </source>
</reference>
<evidence type="ECO:0000256" key="6">
    <source>
        <dbReference type="RuleBase" id="RU368122"/>
    </source>
</evidence>
<sequence>MLFSNIFLPTALLAAQAAAHGAVTSYVIDGVTYPGYEGFSPASSPKTIQRQWPDYNPTMSVNDKKVMCNGGTSADLSAKVKAGGKIRANWKQWTHEQGPVMVWMYKCASDFKSCDGSGKKWFKIDQLGMTAPPLSGTNWGTAFVLKNLYWESSVPASLAPGNYLVRHELIALHQARTPQFYAECAQIEVTGSGTANPSGDFLATIPGLHIPVLGRRFGVGISIDPSSLRPGSPASSFQTPPSPLQPLLFSKLSILSLAHHLALWLPAHSDLGNPRIALGILIHIGWCSFERGVDLGDDTGDGGENVGGGLYRLDGADCVAFANVHFDLGKLDVDDVAEGFGCVFRDAEGACGVAHRISLPRIAKTAGKIVLDQQGVVRGVSNWGTFLLPKPAKKLQSTHHYGHHFIMRFDASARAQHALRRTMSLDPRLIRYSVIKMGTKFEEIKDVPGKANFREKTNGSSSTAPRFDVISDIAVSKASSTESPTPITSQSPAPATSVTSTIPDPLEQQAFFFSSMGFNEHHQMPSTGPVGSSTVEANFIGKYLGFVFPAMFPFYRPTLFETGSSWLLHLLWKRQPARHAAVGLSCYIFTQALTDVRARGDNTGDFADCRAARWEEVNAHTDRCFQSLRTELSALDKHTKLANMNRVELFECVIQALVLEMGIGKANPLRSHLAPAFGLFHDIMNPNYHCANESPQLKLVGVLLNIEEPLWTSPNSGSRIWSPTQTGFRFCAAYLAFVDVIASTALQTPPKLLSYHDTILTQTDNGIYNVTEVQVQLSGIIGHPLVFARHSTQVQILPRPLLHHSSGQTPPIFT</sequence>
<dbReference type="Pfam" id="PF03443">
    <property type="entry name" value="AA9"/>
    <property type="match status" value="1"/>
</dbReference>
<comment type="subcellular location">
    <subcellularLocation>
        <location evidence="2 6">Secreted</location>
    </subcellularLocation>
</comment>
<dbReference type="CDD" id="cd15465">
    <property type="entry name" value="bS6_mito"/>
    <property type="match status" value="1"/>
</dbReference>
<dbReference type="InterPro" id="IPR021858">
    <property type="entry name" value="Fun_TF"/>
</dbReference>
<dbReference type="GO" id="GO:0003735">
    <property type="term" value="F:structural constituent of ribosome"/>
    <property type="evidence" value="ECO:0007669"/>
    <property type="project" value="InterPro"/>
</dbReference>
<comment type="function">
    <text evidence="6">Lytic polysaccharide monooxygenase (LMPO) that depolymerizes crystalline and amorphous polysaccharides via the oxidation of scissile alpha- or beta-(1-4)-glycosidic bonds, yielding C1 and/or C4 oxidation products. Catalysis by LPMOs requires the reduction of the active-site copper from Cu(II) to Cu(I) by a reducing agent and H(2)O(2) or O(2) as a cosubstrate.</text>
</comment>
<evidence type="ECO:0000256" key="4">
    <source>
        <dbReference type="ARBA" id="ARBA00022525"/>
    </source>
</evidence>
<dbReference type="Pfam" id="PF01250">
    <property type="entry name" value="Ribosomal_S6"/>
    <property type="match status" value="1"/>
</dbReference>
<evidence type="ECO:0000256" key="8">
    <source>
        <dbReference type="SAM" id="SignalP"/>
    </source>
</evidence>
<evidence type="ECO:0000256" key="1">
    <source>
        <dbReference type="ARBA" id="ARBA00001973"/>
    </source>
</evidence>
<dbReference type="CDD" id="cd21175">
    <property type="entry name" value="LPMO_AA9"/>
    <property type="match status" value="1"/>
</dbReference>
<evidence type="ECO:0000313" key="10">
    <source>
        <dbReference type="EMBL" id="RAR08673.1"/>
    </source>
</evidence>
<dbReference type="GO" id="GO:0030245">
    <property type="term" value="P:cellulose catabolic process"/>
    <property type="evidence" value="ECO:0007669"/>
    <property type="project" value="UniProtKB-UniRule"/>
</dbReference>
<keyword evidence="4 6" id="KW-0964">Secreted</keyword>
<gene>
    <name evidence="10" type="ORF">DDE83_005877</name>
</gene>
<dbReference type="InterPro" id="IPR049892">
    <property type="entry name" value="AA9"/>
</dbReference>
<dbReference type="EMBL" id="QGDH01000084">
    <property type="protein sequence ID" value="RAR08673.1"/>
    <property type="molecule type" value="Genomic_DNA"/>
</dbReference>
<dbReference type="STRING" id="183478.A0A364N1B1"/>
<evidence type="ECO:0000256" key="2">
    <source>
        <dbReference type="ARBA" id="ARBA00004613"/>
    </source>
</evidence>
<dbReference type="Gene3D" id="2.70.50.70">
    <property type="match status" value="1"/>
</dbReference>
<dbReference type="InterPro" id="IPR035980">
    <property type="entry name" value="Ribosomal_bS6_sf"/>
</dbReference>
<evidence type="ECO:0000256" key="7">
    <source>
        <dbReference type="SAM" id="MobiDB-lite"/>
    </source>
</evidence>
<dbReference type="Pfam" id="PF11951">
    <property type="entry name" value="Fungal_trans_2"/>
    <property type="match status" value="1"/>
</dbReference>
<dbReference type="GO" id="GO:0030248">
    <property type="term" value="F:cellulose binding"/>
    <property type="evidence" value="ECO:0007669"/>
    <property type="project" value="UniProtKB-UniRule"/>
</dbReference>
<comment type="similarity">
    <text evidence="3">Belongs to the bacterial ribosomal protein bS6 family.</text>
</comment>
<comment type="cofactor">
    <cofactor evidence="1">
        <name>Cu(2+)</name>
        <dbReference type="ChEBI" id="CHEBI:29036"/>
    </cofactor>
</comment>
<name>A0A364N1B1_STELY</name>
<keyword evidence="5 6" id="KW-1015">Disulfide bond</keyword>
<dbReference type="GO" id="GO:0008810">
    <property type="term" value="F:cellulase activity"/>
    <property type="evidence" value="ECO:0007669"/>
    <property type="project" value="UniProtKB-UniRule"/>
</dbReference>
<protein>
    <recommendedName>
        <fullName evidence="6">AA9 family lytic polysaccharide monooxygenase</fullName>
        <ecNumber evidence="6">1.14.99.56</ecNumber>
    </recommendedName>
    <alternativeName>
        <fullName evidence="6">Endo-beta-1,4-glucanase</fullName>
    </alternativeName>
    <alternativeName>
        <fullName evidence="6">Glycosyl hydrolase 61 family protein</fullName>
    </alternativeName>
</protein>
<dbReference type="GO" id="GO:0019843">
    <property type="term" value="F:rRNA binding"/>
    <property type="evidence" value="ECO:0007669"/>
    <property type="project" value="InterPro"/>
</dbReference>
<evidence type="ECO:0000256" key="3">
    <source>
        <dbReference type="ARBA" id="ARBA00009512"/>
    </source>
</evidence>
<feature type="chain" id="PRO_5016834820" description="AA9 family lytic polysaccharide monooxygenase" evidence="8">
    <location>
        <begin position="22"/>
        <end position="814"/>
    </location>
</feature>
<accession>A0A364N1B1</accession>
<keyword evidence="6" id="KW-0119">Carbohydrate metabolism</keyword>
<comment type="domain">
    <text evidence="6">Has a modular structure: an endo-beta-1,4-glucanase catalytic module at the N-terminus, a linker rich in serines and threonines, and a C-terminal carbohydrate-binding module (CBM).</text>
</comment>
<feature type="domain" description="Auxiliary Activity family 9 catalytic" evidence="9">
    <location>
        <begin position="20"/>
        <end position="208"/>
    </location>
</feature>
<dbReference type="AlphaFoldDB" id="A0A364N1B1"/>
<feature type="signal peptide" evidence="8">
    <location>
        <begin position="1"/>
        <end position="21"/>
    </location>
</feature>
<dbReference type="EC" id="1.14.99.56" evidence="6"/>
<keyword evidence="6" id="KW-0624">Polysaccharide degradation</keyword>
<keyword evidence="8" id="KW-0732">Signal</keyword>